<evidence type="ECO:0000256" key="1">
    <source>
        <dbReference type="SAM" id="MobiDB-lite"/>
    </source>
</evidence>
<feature type="region of interest" description="Disordered" evidence="1">
    <location>
        <begin position="92"/>
        <end position="131"/>
    </location>
</feature>
<reference evidence="2" key="1">
    <citation type="submission" date="2019-08" db="EMBL/GenBank/DDBJ databases">
        <title>The genome of the North American firefly Photinus pyralis.</title>
        <authorList>
            <consortium name="Photinus pyralis genome working group"/>
            <person name="Fallon T.R."/>
            <person name="Sander Lower S.E."/>
            <person name="Weng J.-K."/>
        </authorList>
    </citation>
    <scope>NUCLEOTIDE SEQUENCE</scope>
    <source>
        <strain evidence="2">TRF0915ILg1</strain>
        <tissue evidence="2">Whole body</tissue>
    </source>
</reference>
<name>A0A8K0GA81_IGNLU</name>
<dbReference type="Proteomes" id="UP000801492">
    <property type="component" value="Unassembled WGS sequence"/>
</dbReference>
<feature type="compositionally biased region" description="Basic and acidic residues" evidence="1">
    <location>
        <begin position="92"/>
        <end position="101"/>
    </location>
</feature>
<comment type="caution">
    <text evidence="2">The sequence shown here is derived from an EMBL/GenBank/DDBJ whole genome shotgun (WGS) entry which is preliminary data.</text>
</comment>
<evidence type="ECO:0000313" key="3">
    <source>
        <dbReference type="Proteomes" id="UP000801492"/>
    </source>
</evidence>
<keyword evidence="3" id="KW-1185">Reference proteome</keyword>
<organism evidence="2 3">
    <name type="scientific">Ignelater luminosus</name>
    <name type="common">Cucubano</name>
    <name type="synonym">Pyrophorus luminosus</name>
    <dbReference type="NCBI Taxonomy" id="2038154"/>
    <lineage>
        <taxon>Eukaryota</taxon>
        <taxon>Metazoa</taxon>
        <taxon>Ecdysozoa</taxon>
        <taxon>Arthropoda</taxon>
        <taxon>Hexapoda</taxon>
        <taxon>Insecta</taxon>
        <taxon>Pterygota</taxon>
        <taxon>Neoptera</taxon>
        <taxon>Endopterygota</taxon>
        <taxon>Coleoptera</taxon>
        <taxon>Polyphaga</taxon>
        <taxon>Elateriformia</taxon>
        <taxon>Elateroidea</taxon>
        <taxon>Elateridae</taxon>
        <taxon>Agrypninae</taxon>
        <taxon>Pyrophorini</taxon>
        <taxon>Ignelater</taxon>
    </lineage>
</organism>
<dbReference type="AlphaFoldDB" id="A0A8K0GA81"/>
<feature type="compositionally biased region" description="Basic residues" evidence="1">
    <location>
        <begin position="102"/>
        <end position="123"/>
    </location>
</feature>
<gene>
    <name evidence="2" type="ORF">ILUMI_14184</name>
</gene>
<sequence>RIICKKNTLENKIQNHENLYHSTPKTPPIACSRKNFLPLEDGLFWPKTPKRKGKRNSERMPFVISSKKWKALFQEKANKKVKLQQDKKLRQEEREALDNNKRKLKKIKQKERNIMKTKRKAATKNKEDNQI</sequence>
<accession>A0A8K0GA81</accession>
<dbReference type="OrthoDB" id="6783471at2759"/>
<feature type="non-terminal residue" evidence="2">
    <location>
        <position position="1"/>
    </location>
</feature>
<dbReference type="EMBL" id="VTPC01016871">
    <property type="protein sequence ID" value="KAF2891989.1"/>
    <property type="molecule type" value="Genomic_DNA"/>
</dbReference>
<evidence type="ECO:0008006" key="4">
    <source>
        <dbReference type="Google" id="ProtNLM"/>
    </source>
</evidence>
<evidence type="ECO:0000313" key="2">
    <source>
        <dbReference type="EMBL" id="KAF2891989.1"/>
    </source>
</evidence>
<proteinExistence type="predicted"/>
<protein>
    <recommendedName>
        <fullName evidence="4">Coiled-coil domain-containing protein 86</fullName>
    </recommendedName>
</protein>